<evidence type="ECO:0000259" key="12">
    <source>
        <dbReference type="PROSITE" id="PS50835"/>
    </source>
</evidence>
<dbReference type="InterPro" id="IPR003989">
    <property type="entry name" value="VCAM-1"/>
</dbReference>
<feature type="domain" description="Ig-like" evidence="12">
    <location>
        <begin position="681"/>
        <end position="769"/>
    </location>
</feature>
<dbReference type="Pfam" id="PF13927">
    <property type="entry name" value="Ig_3"/>
    <property type="match status" value="3"/>
</dbReference>
<dbReference type="InterPro" id="IPR013768">
    <property type="entry name" value="ICAM_N"/>
</dbReference>
<feature type="non-terminal residue" evidence="13">
    <location>
        <position position="1052"/>
    </location>
</feature>
<dbReference type="GO" id="GO:0005886">
    <property type="term" value="C:plasma membrane"/>
    <property type="evidence" value="ECO:0007669"/>
    <property type="project" value="TreeGrafter"/>
</dbReference>
<feature type="non-terminal residue" evidence="13">
    <location>
        <position position="1"/>
    </location>
</feature>
<evidence type="ECO:0000256" key="4">
    <source>
        <dbReference type="ARBA" id="ARBA00022729"/>
    </source>
</evidence>
<dbReference type="InterPro" id="IPR003987">
    <property type="entry name" value="ICAM_VCAM_N"/>
</dbReference>
<dbReference type="EMBL" id="JAAWVO010034781">
    <property type="protein sequence ID" value="MBN3317359.1"/>
    <property type="molecule type" value="Genomic_DNA"/>
</dbReference>
<evidence type="ECO:0000256" key="10">
    <source>
        <dbReference type="ARBA" id="ARBA00023180"/>
    </source>
</evidence>
<feature type="domain" description="Ig-like" evidence="12">
    <location>
        <begin position="219"/>
        <end position="303"/>
    </location>
</feature>
<dbReference type="InterPro" id="IPR013098">
    <property type="entry name" value="Ig_I-set"/>
</dbReference>
<keyword evidence="10" id="KW-0325">Glycoprotein</keyword>
<dbReference type="InterPro" id="IPR013151">
    <property type="entry name" value="Immunoglobulin_dom"/>
</dbReference>
<keyword evidence="11" id="KW-0393">Immunoglobulin domain</keyword>
<dbReference type="PROSITE" id="PS50835">
    <property type="entry name" value="IG_LIKE"/>
    <property type="match status" value="10"/>
</dbReference>
<evidence type="ECO:0000256" key="5">
    <source>
        <dbReference type="ARBA" id="ARBA00022737"/>
    </source>
</evidence>
<comment type="subcellular location">
    <subcellularLocation>
        <location evidence="1">Membrane</location>
        <topology evidence="1">Single-pass type I membrane protein</topology>
    </subcellularLocation>
</comment>
<dbReference type="InterPro" id="IPR051275">
    <property type="entry name" value="Cell_adhesion_signaling"/>
</dbReference>
<keyword evidence="9" id="KW-1015">Disulfide bond</keyword>
<keyword evidence="6" id="KW-0130">Cell adhesion</keyword>
<feature type="domain" description="Ig-like" evidence="12">
    <location>
        <begin position="592"/>
        <end position="676"/>
    </location>
</feature>
<dbReference type="SMART" id="SM00409">
    <property type="entry name" value="IG"/>
    <property type="match status" value="10"/>
</dbReference>
<accession>A0A8J7TBG9</accession>
<evidence type="ECO:0000256" key="6">
    <source>
        <dbReference type="ARBA" id="ARBA00022889"/>
    </source>
</evidence>
<feature type="domain" description="Ig-like" evidence="12">
    <location>
        <begin position="325"/>
        <end position="395"/>
    </location>
</feature>
<dbReference type="PROSITE" id="PS00290">
    <property type="entry name" value="IG_MHC"/>
    <property type="match status" value="1"/>
</dbReference>
<dbReference type="Pfam" id="PF07679">
    <property type="entry name" value="I-set"/>
    <property type="match status" value="1"/>
</dbReference>
<evidence type="ECO:0000256" key="7">
    <source>
        <dbReference type="ARBA" id="ARBA00022989"/>
    </source>
</evidence>
<comment type="caution">
    <text evidence="13">The sequence shown here is derived from an EMBL/GenBank/DDBJ whole genome shotgun (WGS) entry which is preliminary data.</text>
</comment>
<dbReference type="PRINTS" id="PR01472">
    <property type="entry name" value="ICAMVCAM1"/>
</dbReference>
<dbReference type="Gene3D" id="2.60.40.10">
    <property type="entry name" value="Immunoglobulins"/>
    <property type="match status" value="11"/>
</dbReference>
<evidence type="ECO:0000256" key="1">
    <source>
        <dbReference type="ARBA" id="ARBA00004479"/>
    </source>
</evidence>
<dbReference type="PRINTS" id="PR01474">
    <property type="entry name" value="VCAM1"/>
</dbReference>
<feature type="domain" description="Ig-like" evidence="12">
    <location>
        <begin position="878"/>
        <end position="962"/>
    </location>
</feature>
<feature type="domain" description="Ig-like" evidence="12">
    <location>
        <begin position="504"/>
        <end position="587"/>
    </location>
</feature>
<feature type="domain" description="Ig-like" evidence="12">
    <location>
        <begin position="132"/>
        <end position="212"/>
    </location>
</feature>
<keyword evidence="4" id="KW-0732">Signal</keyword>
<dbReference type="PANTHER" id="PTHR11640">
    <property type="entry name" value="NEPHRIN"/>
    <property type="match status" value="1"/>
</dbReference>
<protein>
    <submittedName>
        <fullName evidence="13">VCAM1 protein</fullName>
    </submittedName>
</protein>
<dbReference type="Pfam" id="PF00047">
    <property type="entry name" value="ig"/>
    <property type="match status" value="2"/>
</dbReference>
<dbReference type="Pfam" id="PF08205">
    <property type="entry name" value="C2-set_2"/>
    <property type="match status" value="1"/>
</dbReference>
<sequence length="1052" mass="116351">MFTFPDLKTSDEGLYRCEVTCGGKTEKSQVKLHVFSLGIPEITQSNLNGNDTINVTCHVSNVYPDGFVNVELYLGNKLLRNETLDTLDHMSVIHTLSLRREDQGKKFICIARRTDCNFSTEQSQKLNFSEAPSNVQINVSAPLLEGQEVFMKCSSEGHLSPDISWNRINLPWPSNLQRHSNGTVTGLLSPENSGLYECIANNTMGQNRKQISLEVEYGPRNTSIHASETSIRTRELLNLTCVTDSYPAVQQYKWKKIPAQAVPKDVTQNNSYLIINSFQKHHEGIYECEVVHQRGRTERVYFNAILKGFSFNVKLEPYNPLAIVGSDLVLNCSANCLGAQFTWGSLEDKPLYAKIQNSDSQSLAILSPVKTEHENTIVCKVKCGSKSKQQSTKVTVYSFPSSPSISGNGHLLENQLTTLTCHVPDVYPAEKMEIQWLFGEKVISTDYGIHSPAAHTVTLMHTFKPTAGDDGKQVTCRARLEVEGLPEDQATKETVATLQLQRAPKIIWVLSTPNSIVREGQNLTLLCEAQSDLPANLRWRKLGPGSQGHLSDSGTLSIEQAQGIHSGEYECQASNTVGTDTRTITITVQVPPKNTSITVDPSGELKEGDRVTITCSTHSTSAARLFLRKVTQNEQQLLESSDGSFTLSSARLEDTGLYECEAVNEFGSEKASVNVSVEAYPLEVQLSPPQGELIVERGSSLVLTCQAQGCPSPDFTWKHVMDKPLDGQIEIKDHQSNLLLDTKAIEDEVTYSCKVQCGSAWKTKSIHIKVYSLPSNPVIEGNRPFQEGEEVTLTCTVRDAFPANILQLQWLEGEEVLSLEDRYYGTDTEIFTSKYTFVLRPEHNGKQIFCKAYLDLEGIPNHQKTKSALISLVVQVPPKNTSITVDPSGELKEGDRVTITCSTHSTSAARLFLRKVTQNEQQLLESSDGSFTLSSARLEDTGLYECEAVNEFGSEKASVKISVNAPPRNTTVSVYPSTQVLEGQNITILCKTISNPPPAIVLRKVENGTVLYSPSGTFELYNLTMNDTGLYEVNVSNDLGYETEIFIIHVGE</sequence>
<dbReference type="SMART" id="SM00408">
    <property type="entry name" value="IGc2"/>
    <property type="match status" value="7"/>
</dbReference>
<dbReference type="AlphaFoldDB" id="A0A8J7TBG9"/>
<evidence type="ECO:0000256" key="8">
    <source>
        <dbReference type="ARBA" id="ARBA00023136"/>
    </source>
</evidence>
<dbReference type="Pfam" id="PF13895">
    <property type="entry name" value="Ig_2"/>
    <property type="match status" value="1"/>
</dbReference>
<dbReference type="InterPro" id="IPR013783">
    <property type="entry name" value="Ig-like_fold"/>
</dbReference>
<feature type="domain" description="Ig-like" evidence="12">
    <location>
        <begin position="774"/>
        <end position="871"/>
    </location>
</feature>
<evidence type="ECO:0000256" key="3">
    <source>
        <dbReference type="ARBA" id="ARBA00022692"/>
    </source>
</evidence>
<organism evidence="13 14">
    <name type="scientific">Atractosteus spatula</name>
    <name type="common">Alligator gar</name>
    <name type="synonym">Lepisosteus spatula</name>
    <dbReference type="NCBI Taxonomy" id="7917"/>
    <lineage>
        <taxon>Eukaryota</taxon>
        <taxon>Metazoa</taxon>
        <taxon>Chordata</taxon>
        <taxon>Craniata</taxon>
        <taxon>Vertebrata</taxon>
        <taxon>Euteleostomi</taxon>
        <taxon>Actinopterygii</taxon>
        <taxon>Neopterygii</taxon>
        <taxon>Holostei</taxon>
        <taxon>Semionotiformes</taxon>
        <taxon>Lepisosteidae</taxon>
        <taxon>Atractosteus</taxon>
    </lineage>
</organism>
<dbReference type="PANTHER" id="PTHR11640:SF31">
    <property type="entry name" value="IRREGULAR CHIASM C-ROUGHEST PROTEIN-RELATED"/>
    <property type="match status" value="1"/>
</dbReference>
<evidence type="ECO:0000256" key="11">
    <source>
        <dbReference type="ARBA" id="ARBA00023319"/>
    </source>
</evidence>
<evidence type="ECO:0000313" key="14">
    <source>
        <dbReference type="Proteomes" id="UP000736164"/>
    </source>
</evidence>
<dbReference type="InterPro" id="IPR013162">
    <property type="entry name" value="CD80_C2-set"/>
</dbReference>
<dbReference type="Proteomes" id="UP000736164">
    <property type="component" value="Unassembled WGS sequence"/>
</dbReference>
<dbReference type="SUPFAM" id="SSF48726">
    <property type="entry name" value="Immunoglobulin"/>
    <property type="match status" value="10"/>
</dbReference>
<dbReference type="GO" id="GO:0005911">
    <property type="term" value="C:cell-cell junction"/>
    <property type="evidence" value="ECO:0007669"/>
    <property type="project" value="TreeGrafter"/>
</dbReference>
<feature type="domain" description="Ig-like" evidence="12">
    <location>
        <begin position="967"/>
        <end position="1046"/>
    </location>
</feature>
<keyword evidence="14" id="KW-1185">Reference proteome</keyword>
<dbReference type="Pfam" id="PF03921">
    <property type="entry name" value="ICAM_N"/>
    <property type="match status" value="1"/>
</dbReference>
<gene>
    <name evidence="13" type="primary">Vcam1_5</name>
    <name evidence="13" type="ORF">GTO95_0013859</name>
</gene>
<dbReference type="CDD" id="cd00096">
    <property type="entry name" value="Ig"/>
    <property type="match status" value="1"/>
</dbReference>
<dbReference type="InterPro" id="IPR003598">
    <property type="entry name" value="Ig_sub2"/>
</dbReference>
<evidence type="ECO:0000256" key="9">
    <source>
        <dbReference type="ARBA" id="ARBA00023157"/>
    </source>
</evidence>
<dbReference type="InterPro" id="IPR003599">
    <property type="entry name" value="Ig_sub"/>
</dbReference>
<dbReference type="InterPro" id="IPR036179">
    <property type="entry name" value="Ig-like_dom_sf"/>
</dbReference>
<name>A0A8J7TBG9_ATRSP</name>
<dbReference type="InterPro" id="IPR003006">
    <property type="entry name" value="Ig/MHC_CS"/>
</dbReference>
<proteinExistence type="inferred from homology"/>
<evidence type="ECO:0000256" key="2">
    <source>
        <dbReference type="ARBA" id="ARBA00005925"/>
    </source>
</evidence>
<dbReference type="GO" id="GO:0050839">
    <property type="term" value="F:cell adhesion molecule binding"/>
    <property type="evidence" value="ECO:0007669"/>
    <property type="project" value="TreeGrafter"/>
</dbReference>
<comment type="similarity">
    <text evidence="2">Belongs to the immunoglobulin superfamily. ICAM family.</text>
</comment>
<reference evidence="13" key="1">
    <citation type="journal article" date="2021" name="Cell">
        <title>Tracing the genetic footprints of vertebrate landing in non-teleost ray-finned fishes.</title>
        <authorList>
            <person name="Bi X."/>
            <person name="Wang K."/>
            <person name="Yang L."/>
            <person name="Pan H."/>
            <person name="Jiang H."/>
            <person name="Wei Q."/>
            <person name="Fang M."/>
            <person name="Yu H."/>
            <person name="Zhu C."/>
            <person name="Cai Y."/>
            <person name="He Y."/>
            <person name="Gan X."/>
            <person name="Zeng H."/>
            <person name="Yu D."/>
            <person name="Zhu Y."/>
            <person name="Jiang H."/>
            <person name="Qiu Q."/>
            <person name="Yang H."/>
            <person name="Zhang Y.E."/>
            <person name="Wang W."/>
            <person name="Zhu M."/>
            <person name="He S."/>
            <person name="Zhang G."/>
        </authorList>
    </citation>
    <scope>NUCLEOTIDE SEQUENCE</scope>
    <source>
        <strain evidence="13">Allg_001</strain>
    </source>
</reference>
<keyword evidence="8" id="KW-0472">Membrane</keyword>
<feature type="domain" description="Ig-like" evidence="12">
    <location>
        <begin position="400"/>
        <end position="496"/>
    </location>
</feature>
<evidence type="ECO:0000313" key="13">
    <source>
        <dbReference type="EMBL" id="MBN3317359.1"/>
    </source>
</evidence>
<keyword evidence="7" id="KW-1133">Transmembrane helix</keyword>
<dbReference type="InterPro" id="IPR007110">
    <property type="entry name" value="Ig-like_dom"/>
</dbReference>
<keyword evidence="5" id="KW-0677">Repeat</keyword>
<keyword evidence="3" id="KW-0812">Transmembrane</keyword>
<dbReference type="GO" id="GO:0098609">
    <property type="term" value="P:cell-cell adhesion"/>
    <property type="evidence" value="ECO:0007669"/>
    <property type="project" value="InterPro"/>
</dbReference>